<feature type="region of interest" description="Disordered" evidence="1">
    <location>
        <begin position="1"/>
        <end position="84"/>
    </location>
</feature>
<sequence>MRASYGQGHGDGYSYNRNYGHGHGHSYRYSRRWPPSPSVEDETSSLARELPTAPSAGSQSQVRDGEAQSRGTVDQYPLIEEVEQPANDERRFVLLSDPSEYEAAHPRRKSFAERANIPYLHTDLHGPPLFAKRTPTPYAYTSNQKESLAPDPSTTARRDTHDLIENPDSDTDTDTDTSHLHTARRPARYSFVKSDLQKERLRENVHNAQVHAKPRSNDSISGAEPQPDPYTVLTDSPTSSSSSSLGGERTRTTHRKTDKPRSDDRPSPPPSPRRRPRPRPRPPLSPNTSRPSSSSGRPPSPLAPNYSQPEQSPRVPITETDWHATYPPRSRPAARPERYDTIPVPVPHINVKSPSPSRQRESVAPLPYPVDERLVDAFMPPEEQYQHDHSYDTYTPITSSPRLDRMDSPIPGTARERQSRFRPQMGSRQNTTDDMPLSPDRPLPPCPRTEPSSKYTDWYTMEGISTFDICPSCYQGVFADTPFARYFSQTRLYERPTERFCDFGSSPWMRLAWLLTVKQRRQSLDLLRSLAKITERERDCPGDRELGTDHITWYGISDPRDGIHVTNFAICTCDLRMVEELFPTMKGYFTRIPATTGPYALPSTYTCSLRVKSGRFPKYLGLLVELDTEAQTLNQHPHISRFVQLARENAFKSECQREKPLFHKSWHFIPALPELTVCQECFEELIWPHLTHSSSTPSTIPRLFNRTIQPVPGENPETGSSCGLYSSRMRQIWDRAVKEEDFGFLEDKVLERKRAEVRIGKERRDILGWMNGLPRGTWEWEKAKVELKENEEQWKMWE</sequence>
<name>A0AAN6M4G9_9PLEO</name>
<feature type="compositionally biased region" description="Pro residues" evidence="1">
    <location>
        <begin position="439"/>
        <end position="448"/>
    </location>
</feature>
<accession>A0AAN6M4G9</accession>
<dbReference type="Proteomes" id="UP001280581">
    <property type="component" value="Unassembled WGS sequence"/>
</dbReference>
<reference evidence="2 3" key="1">
    <citation type="submission" date="2021-02" db="EMBL/GenBank/DDBJ databases">
        <title>Genome assembly of Pseudopithomyces chartarum.</title>
        <authorList>
            <person name="Jauregui R."/>
            <person name="Singh J."/>
            <person name="Voisey C."/>
        </authorList>
    </citation>
    <scope>NUCLEOTIDE SEQUENCE [LARGE SCALE GENOMIC DNA]</scope>
    <source>
        <strain evidence="2 3">AGR01</strain>
    </source>
</reference>
<evidence type="ECO:0000256" key="1">
    <source>
        <dbReference type="SAM" id="MobiDB-lite"/>
    </source>
</evidence>
<feature type="compositionally biased region" description="Basic residues" evidence="1">
    <location>
        <begin position="20"/>
        <end position="31"/>
    </location>
</feature>
<evidence type="ECO:0000313" key="3">
    <source>
        <dbReference type="Proteomes" id="UP001280581"/>
    </source>
</evidence>
<proteinExistence type="predicted"/>
<feature type="compositionally biased region" description="Acidic residues" evidence="1">
    <location>
        <begin position="165"/>
        <end position="175"/>
    </location>
</feature>
<protein>
    <submittedName>
        <fullName evidence="2">Uncharacterized protein</fullName>
    </submittedName>
</protein>
<organism evidence="2 3">
    <name type="scientific">Pseudopithomyces chartarum</name>
    <dbReference type="NCBI Taxonomy" id="1892770"/>
    <lineage>
        <taxon>Eukaryota</taxon>
        <taxon>Fungi</taxon>
        <taxon>Dikarya</taxon>
        <taxon>Ascomycota</taxon>
        <taxon>Pezizomycotina</taxon>
        <taxon>Dothideomycetes</taxon>
        <taxon>Pleosporomycetidae</taxon>
        <taxon>Pleosporales</taxon>
        <taxon>Massarineae</taxon>
        <taxon>Didymosphaeriaceae</taxon>
        <taxon>Pseudopithomyces</taxon>
    </lineage>
</organism>
<feature type="compositionally biased region" description="Polar residues" evidence="1">
    <location>
        <begin position="392"/>
        <end position="401"/>
    </location>
</feature>
<keyword evidence="3" id="KW-1185">Reference proteome</keyword>
<feature type="region of interest" description="Disordered" evidence="1">
    <location>
        <begin position="383"/>
        <end position="452"/>
    </location>
</feature>
<gene>
    <name evidence="2" type="ORF">GRF29_19g2054817</name>
</gene>
<feature type="compositionally biased region" description="Low complexity" evidence="1">
    <location>
        <begin position="286"/>
        <end position="297"/>
    </location>
</feature>
<feature type="compositionally biased region" description="Basic and acidic residues" evidence="1">
    <location>
        <begin position="195"/>
        <end position="205"/>
    </location>
</feature>
<dbReference type="AlphaFoldDB" id="A0AAN6M4G9"/>
<evidence type="ECO:0000313" key="2">
    <source>
        <dbReference type="EMBL" id="KAK3215055.1"/>
    </source>
</evidence>
<dbReference type="EMBL" id="WVTA01000003">
    <property type="protein sequence ID" value="KAK3215055.1"/>
    <property type="molecule type" value="Genomic_DNA"/>
</dbReference>
<comment type="caution">
    <text evidence="2">The sequence shown here is derived from an EMBL/GenBank/DDBJ whole genome shotgun (WGS) entry which is preliminary data.</text>
</comment>
<feature type="region of interest" description="Disordered" evidence="1">
    <location>
        <begin position="124"/>
        <end position="363"/>
    </location>
</feature>